<organism evidence="4 5">
    <name type="scientific">Aspergillus bombycis</name>
    <dbReference type="NCBI Taxonomy" id="109264"/>
    <lineage>
        <taxon>Eukaryota</taxon>
        <taxon>Fungi</taxon>
        <taxon>Dikarya</taxon>
        <taxon>Ascomycota</taxon>
        <taxon>Pezizomycotina</taxon>
        <taxon>Eurotiomycetes</taxon>
        <taxon>Eurotiomycetidae</taxon>
        <taxon>Eurotiales</taxon>
        <taxon>Aspergillaceae</taxon>
        <taxon>Aspergillus</taxon>
    </lineage>
</organism>
<evidence type="ECO:0000256" key="3">
    <source>
        <dbReference type="ARBA" id="ARBA00023002"/>
    </source>
</evidence>
<dbReference type="GO" id="GO:0044550">
    <property type="term" value="P:secondary metabolite biosynthetic process"/>
    <property type="evidence" value="ECO:0007669"/>
    <property type="project" value="UniProtKB-ARBA"/>
</dbReference>
<dbReference type="AlphaFoldDB" id="A0A1F8A0L6"/>
<dbReference type="InterPro" id="IPR020904">
    <property type="entry name" value="Sc_DH/Rdtase_CS"/>
</dbReference>
<accession>A0A1F8A0L6</accession>
<dbReference type="GO" id="GO:0005737">
    <property type="term" value="C:cytoplasm"/>
    <property type="evidence" value="ECO:0007669"/>
    <property type="project" value="TreeGrafter"/>
</dbReference>
<dbReference type="GeneID" id="34449846"/>
<name>A0A1F8A0L6_9EURO</name>
<protein>
    <recommendedName>
        <fullName evidence="6">NAD(P)-binding protein</fullName>
    </recommendedName>
</protein>
<keyword evidence="3" id="KW-0560">Oxidoreductase</keyword>
<dbReference type="Gene3D" id="3.40.50.720">
    <property type="entry name" value="NAD(P)-binding Rossmann-like Domain"/>
    <property type="match status" value="1"/>
</dbReference>
<dbReference type="PANTHER" id="PTHR44229:SF4">
    <property type="entry name" value="15-HYDROXYPROSTAGLANDIN DEHYDROGENASE [NAD(+)]"/>
    <property type="match status" value="1"/>
</dbReference>
<keyword evidence="5" id="KW-1185">Reference proteome</keyword>
<dbReference type="Proteomes" id="UP000179179">
    <property type="component" value="Unassembled WGS sequence"/>
</dbReference>
<dbReference type="PANTHER" id="PTHR44229">
    <property type="entry name" value="15-HYDROXYPROSTAGLANDIN DEHYDROGENASE [NAD(+)]"/>
    <property type="match status" value="1"/>
</dbReference>
<proteinExistence type="inferred from homology"/>
<dbReference type="InterPro" id="IPR036291">
    <property type="entry name" value="NAD(P)-bd_dom_sf"/>
</dbReference>
<dbReference type="OrthoDB" id="37659at2759"/>
<dbReference type="Pfam" id="PF00106">
    <property type="entry name" value="adh_short"/>
    <property type="match status" value="1"/>
</dbReference>
<gene>
    <name evidence="4" type="ORF">ABOM_006456</name>
</gene>
<dbReference type="GO" id="GO:0016616">
    <property type="term" value="F:oxidoreductase activity, acting on the CH-OH group of donors, NAD or NADP as acceptor"/>
    <property type="evidence" value="ECO:0007669"/>
    <property type="project" value="TreeGrafter"/>
</dbReference>
<sequence>MFGGFPLSGKIIAITGGASGIGFALAKLALESNAKVIIADLKPSSESTRLVKDHENAHFLKCDVTRWDDLALIMPFSESKLGDVPDIFVANAGVPETEKNSFWDDNDSERYSALDINLYHPIKLTRLAIRALLGKQKKGVVMITASIGGLHGHFSTALYCAGKHGTIGFIKSLAGAEEEAGVKVVGICPGPVRTPLMATVGKRLSKSDQTPILLEPEEVAERMKELIEQGKYRGGMALGVYWPGHAEVVADGSTSLLETICPPDVIAVRKIIAAERGI</sequence>
<dbReference type="PROSITE" id="PS00061">
    <property type="entry name" value="ADH_SHORT"/>
    <property type="match status" value="1"/>
</dbReference>
<dbReference type="SUPFAM" id="SSF51735">
    <property type="entry name" value="NAD(P)-binding Rossmann-fold domains"/>
    <property type="match status" value="1"/>
</dbReference>
<dbReference type="EMBL" id="LYCR01000044">
    <property type="protein sequence ID" value="OGM45260.1"/>
    <property type="molecule type" value="Genomic_DNA"/>
</dbReference>
<comment type="caution">
    <text evidence="4">The sequence shown here is derived from an EMBL/GenBank/DDBJ whole genome shotgun (WGS) entry which is preliminary data.</text>
</comment>
<evidence type="ECO:0000313" key="5">
    <source>
        <dbReference type="Proteomes" id="UP000179179"/>
    </source>
</evidence>
<dbReference type="STRING" id="109264.A0A1F8A0L6"/>
<evidence type="ECO:0000256" key="1">
    <source>
        <dbReference type="ARBA" id="ARBA00006484"/>
    </source>
</evidence>
<evidence type="ECO:0000313" key="4">
    <source>
        <dbReference type="EMBL" id="OGM45260.1"/>
    </source>
</evidence>
<keyword evidence="2" id="KW-0521">NADP</keyword>
<comment type="similarity">
    <text evidence="1">Belongs to the short-chain dehydrogenases/reductases (SDR) family.</text>
</comment>
<dbReference type="PRINTS" id="PR00081">
    <property type="entry name" value="GDHRDH"/>
</dbReference>
<dbReference type="InterPro" id="IPR002347">
    <property type="entry name" value="SDR_fam"/>
</dbReference>
<evidence type="ECO:0008006" key="6">
    <source>
        <dbReference type="Google" id="ProtNLM"/>
    </source>
</evidence>
<reference evidence="4 5" key="1">
    <citation type="journal article" date="2016" name="Genome Biol. Evol.">
        <title>Draft genome sequence of an aflatoxigenic Aspergillus species, A. bombycis.</title>
        <authorList>
            <person name="Moore G.G."/>
            <person name="Mack B.M."/>
            <person name="Beltz S.B."/>
            <person name="Gilbert M.K."/>
        </authorList>
    </citation>
    <scope>NUCLEOTIDE SEQUENCE [LARGE SCALE GENOMIC DNA]</scope>
    <source>
        <strain evidence="5">NRRL 26010</strain>
    </source>
</reference>
<dbReference type="RefSeq" id="XP_022388977.1">
    <property type="nucleotide sequence ID" value="XM_022533585.1"/>
</dbReference>
<evidence type="ECO:0000256" key="2">
    <source>
        <dbReference type="ARBA" id="ARBA00022857"/>
    </source>
</evidence>